<dbReference type="RefSeq" id="WP_197743769.1">
    <property type="nucleotide sequence ID" value="NZ_LR778175.1"/>
</dbReference>
<keyword evidence="4" id="KW-0472">Membrane</keyword>
<dbReference type="GO" id="GO:0012505">
    <property type="term" value="C:endomembrane system"/>
    <property type="evidence" value="ECO:0007669"/>
    <property type="project" value="UniProtKB-SubCell"/>
</dbReference>
<dbReference type="EMBL" id="LR778175">
    <property type="protein sequence ID" value="CAB1276165.1"/>
    <property type="molecule type" value="Genomic_DNA"/>
</dbReference>
<dbReference type="InterPro" id="IPR016983">
    <property type="entry name" value="UCP031804"/>
</dbReference>
<evidence type="ECO:0000313" key="6">
    <source>
        <dbReference type="EMBL" id="CAB1276165.1"/>
    </source>
</evidence>
<sequence length="108" mass="12079">MQSRLHHPFWNKVVTHGKSAGIEVIETALKLYYASRDEQTPKWAKRIVYGALIYFISPIDAIPDILPFAGYTDDLGTLVAAAATISAHIKEEHGVQAKAKVQEWFLVD</sequence>
<reference evidence="6 7" key="1">
    <citation type="submission" date="2020-03" db="EMBL/GenBank/DDBJ databases">
        <authorList>
            <person name="Picone N."/>
        </authorList>
    </citation>
    <scope>NUCLEOTIDE SEQUENCE [LARGE SCALE GENOMIC DNA]</scope>
    <source>
        <strain evidence="6">NSCAC1</strain>
    </source>
</reference>
<keyword evidence="2" id="KW-0812">Transmembrane</keyword>
<evidence type="ECO:0000256" key="3">
    <source>
        <dbReference type="ARBA" id="ARBA00022989"/>
    </source>
</evidence>
<accession>A0A7G1Q9Z0</accession>
<protein>
    <recommendedName>
        <fullName evidence="5">DUF1232 domain-containing protein</fullName>
    </recommendedName>
</protein>
<evidence type="ECO:0000259" key="5">
    <source>
        <dbReference type="Pfam" id="PF06803"/>
    </source>
</evidence>
<dbReference type="Pfam" id="PF06803">
    <property type="entry name" value="DUF1232"/>
    <property type="match status" value="1"/>
</dbReference>
<keyword evidence="3" id="KW-1133">Transmembrane helix</keyword>
<gene>
    <name evidence="6" type="ORF">NSCAC_1031</name>
</gene>
<organism evidence="6 7">
    <name type="scientific">Candidatus Nitrosacidococcus tergens</name>
    <dbReference type="NCBI Taxonomy" id="553981"/>
    <lineage>
        <taxon>Bacteria</taxon>
        <taxon>Pseudomonadati</taxon>
        <taxon>Pseudomonadota</taxon>
        <taxon>Gammaproteobacteria</taxon>
        <taxon>Chromatiales</taxon>
        <taxon>Chromatiaceae</taxon>
        <taxon>Candidatus Nitrosacidococcus</taxon>
    </lineage>
</organism>
<dbReference type="PIRSF" id="PIRSF031804">
    <property type="entry name" value="UCP031804"/>
    <property type="match status" value="1"/>
</dbReference>
<evidence type="ECO:0000256" key="2">
    <source>
        <dbReference type="ARBA" id="ARBA00022692"/>
    </source>
</evidence>
<dbReference type="InterPro" id="IPR010652">
    <property type="entry name" value="DUF1232"/>
</dbReference>
<comment type="subcellular location">
    <subcellularLocation>
        <location evidence="1">Endomembrane system</location>
        <topology evidence="1">Multi-pass membrane protein</topology>
    </subcellularLocation>
</comment>
<proteinExistence type="predicted"/>
<evidence type="ECO:0000313" key="7">
    <source>
        <dbReference type="Proteomes" id="UP000516072"/>
    </source>
</evidence>
<name>A0A7G1Q9Z0_9GAMM</name>
<evidence type="ECO:0000256" key="1">
    <source>
        <dbReference type="ARBA" id="ARBA00004127"/>
    </source>
</evidence>
<dbReference type="Proteomes" id="UP000516072">
    <property type="component" value="Chromosome"/>
</dbReference>
<dbReference type="AlphaFoldDB" id="A0A7G1Q9Z0"/>
<feature type="domain" description="DUF1232" evidence="5">
    <location>
        <begin position="44"/>
        <end position="78"/>
    </location>
</feature>
<dbReference type="KEGG" id="ntg:NSCAC_1031"/>
<keyword evidence="7" id="KW-1185">Reference proteome</keyword>
<evidence type="ECO:0000256" key="4">
    <source>
        <dbReference type="ARBA" id="ARBA00023136"/>
    </source>
</evidence>